<dbReference type="EMBL" id="KQ978344">
    <property type="protein sequence ID" value="KYM94994.1"/>
    <property type="molecule type" value="Genomic_DNA"/>
</dbReference>
<gene>
    <name evidence="1" type="ORF">ALC62_14590</name>
</gene>
<sequence>MDGVQKFPYRKFFNGTKRPNLHNSFCTTTSTADNRSKPTYIRAQKITYDRGSTTLVLTG</sequence>
<name>A0A195C2A5_9HYME</name>
<protein>
    <submittedName>
        <fullName evidence="1">Uncharacterized protein</fullName>
    </submittedName>
</protein>
<reference evidence="1 2" key="1">
    <citation type="submission" date="2016-03" db="EMBL/GenBank/DDBJ databases">
        <title>Cyphomyrmex costatus WGS genome.</title>
        <authorList>
            <person name="Nygaard S."/>
            <person name="Hu H."/>
            <person name="Boomsma J."/>
            <person name="Zhang G."/>
        </authorList>
    </citation>
    <scope>NUCLEOTIDE SEQUENCE [LARGE SCALE GENOMIC DNA]</scope>
    <source>
        <strain evidence="1">MS0001</strain>
        <tissue evidence="1">Whole body</tissue>
    </source>
</reference>
<proteinExistence type="predicted"/>
<evidence type="ECO:0000313" key="2">
    <source>
        <dbReference type="Proteomes" id="UP000078542"/>
    </source>
</evidence>
<organism evidence="1 2">
    <name type="scientific">Cyphomyrmex costatus</name>
    <dbReference type="NCBI Taxonomy" id="456900"/>
    <lineage>
        <taxon>Eukaryota</taxon>
        <taxon>Metazoa</taxon>
        <taxon>Ecdysozoa</taxon>
        <taxon>Arthropoda</taxon>
        <taxon>Hexapoda</taxon>
        <taxon>Insecta</taxon>
        <taxon>Pterygota</taxon>
        <taxon>Neoptera</taxon>
        <taxon>Endopterygota</taxon>
        <taxon>Hymenoptera</taxon>
        <taxon>Apocrita</taxon>
        <taxon>Aculeata</taxon>
        <taxon>Formicoidea</taxon>
        <taxon>Formicidae</taxon>
        <taxon>Myrmicinae</taxon>
        <taxon>Cyphomyrmex</taxon>
    </lineage>
</organism>
<dbReference type="AlphaFoldDB" id="A0A195C2A5"/>
<keyword evidence="2" id="KW-1185">Reference proteome</keyword>
<evidence type="ECO:0000313" key="1">
    <source>
        <dbReference type="EMBL" id="KYM94994.1"/>
    </source>
</evidence>
<accession>A0A195C2A5</accession>
<dbReference type="Proteomes" id="UP000078542">
    <property type="component" value="Unassembled WGS sequence"/>
</dbReference>